<evidence type="ECO:0000313" key="1">
    <source>
        <dbReference type="EMBL" id="KAJ1680397.1"/>
    </source>
</evidence>
<organism evidence="1 2">
    <name type="scientific">Spiromyces aspiralis</name>
    <dbReference type="NCBI Taxonomy" id="68401"/>
    <lineage>
        <taxon>Eukaryota</taxon>
        <taxon>Fungi</taxon>
        <taxon>Fungi incertae sedis</taxon>
        <taxon>Zoopagomycota</taxon>
        <taxon>Kickxellomycotina</taxon>
        <taxon>Kickxellomycetes</taxon>
        <taxon>Kickxellales</taxon>
        <taxon>Kickxellaceae</taxon>
        <taxon>Spiromyces</taxon>
    </lineage>
</organism>
<sequence>MSRRQRPDGHGRVGPNEELPMDLEHDHSGHRRVPAQGCAACAVFDDAAELAALGVSIQDQVELERQVRDEVDRDVAAKEIEVEEKRLRKIENDILKQQRLADDLRQKLRACGVLIPPSGLAHAAAAAADHNTLLSRLKAAELMLEQLRHDKSEVLDRLGDALRRAEESEVRGAARAEQQPGARDAQNERPISGASTPAKRKHDAGHDQQQGIAADTPSSPNLATMIVPKRRAAADAESIIKFETGPASGPITGHPSRSEASANKIKSMLNGTAVQDDSETSFVELDAAEPSSGEETYDDIYIPPAEKEGYDSDSKVLRRDAALDSMPLLRSQAENGDEDEARDFVDSLNTKHQERRQDEAKYGDDGDEGNYRKRLLAWARPRRRQRAQGSSSKKGDQEEDTISSDLEEETYLPHPLYPDAQVEGDDDSQPPLLVPHELWDPLFHYQQEGIRWMYTLFEQQVGGILGDEMGLGKTVQIVAYLSSLYHSRKLTKPSIIVCPATLMRQWVREFHQWWAPLRVVILHGTGSGMRQRDGSDHRDTDLDNEEELASIMDEAMSGFYDSGAESEPANSPESEYEHDEFGWRSRKKRVPGAQRGRRRKGRRRRGRTTSAISAQTLRRAKRLVDQVFNGGHIVVTTYTGLQMYRGLLLKREWGYAVLDEGHTIRNPDAEVTLTCKQLNTHNRLILSGTPIQNNLTELWSLFDFIYPGRLGTLPVFNNQFAVPIKTGGYASASNFQVRAAYECACMLRDLIDPYFLRRLKVDVAKDLPQKKEQVLFCKLTKAQREAYVKFLSSESMSRILEGRLQMLFGIDHIRKICNHPDILRIFSKGHHKSKAGDYNGSYFNSDDDDDGNGVRDARDSSERSSKWDGPDASKVGDSDEDDMSLTAELGDWRKSGKMKVVHALFKMWMPQGHKVLLFTQTRQMLDLLERMARQEPFPYLRMDGTTPVRQRAKLVDQFNTDPSIFLFLLTTKVGGLGVNLTGANRVIIFDPDWNPSTDMQARERAWRLGQTRDVVIYRLMTAGTIEEKIYHRQIYKQFLSDKILSDPSHRRFFHNQSLRDLFSLDRESDQGTTETGEMFAEARVLPPGATAKKEDQYTKPMSSVNTISRDEGEAVSGGGDYGSIRGIDSLAGVEQYRPPDVEEGGNGDGRLSAAQQHGDEGEDRVLSSLFEMAGIHSAMQHDVIIGTRSTYNREYEQIVRTEARKIAQQAAAELSESRTARSAHSISTPTWTGQSGKAGDPAFQQQGVASTPKFGQKLNPRLVKPTPKLIKDNEVPVEVQFGELIALGSGGPAKLAKSLPASDAATPSTPTQKFGSGASAGFSKSSPHTAAPGSASLLSNLRQRAHVITQAPDQEWPHGRSSPPDYVVRPTNSATSGSATTSSHYWGQQDVAACSSHPHRSVIVGGHETISVREPDLIPLGGGGSNRANTSNVSRKPRDIAGKMTDQGRRRMEEELKSIIREFLAIQPDHSAEINRIIKHVQGQRASATSDLIRAALADIAERVSTKKPGAQPAASGDSARPDDSDSELLMTWRKPGISGLLSGRRFLAKWKLKPGEAASTTNATGNEGAAWQ</sequence>
<name>A0ACC1HYP9_9FUNG</name>
<dbReference type="EMBL" id="JAMZIH010000002">
    <property type="protein sequence ID" value="KAJ1680397.1"/>
    <property type="molecule type" value="Genomic_DNA"/>
</dbReference>
<protein>
    <submittedName>
        <fullName evidence="1">DNA repair protein rhp26</fullName>
    </submittedName>
</protein>
<keyword evidence="2" id="KW-1185">Reference proteome</keyword>
<comment type="caution">
    <text evidence="1">The sequence shown here is derived from an EMBL/GenBank/DDBJ whole genome shotgun (WGS) entry which is preliminary data.</text>
</comment>
<dbReference type="Proteomes" id="UP001145114">
    <property type="component" value="Unassembled WGS sequence"/>
</dbReference>
<evidence type="ECO:0000313" key="2">
    <source>
        <dbReference type="Proteomes" id="UP001145114"/>
    </source>
</evidence>
<reference evidence="1" key="1">
    <citation type="submission" date="2022-06" db="EMBL/GenBank/DDBJ databases">
        <title>Phylogenomic reconstructions and comparative analyses of Kickxellomycotina fungi.</title>
        <authorList>
            <person name="Reynolds N.K."/>
            <person name="Stajich J.E."/>
            <person name="Barry K."/>
            <person name="Grigoriev I.V."/>
            <person name="Crous P."/>
            <person name="Smith M.E."/>
        </authorList>
    </citation>
    <scope>NUCLEOTIDE SEQUENCE</scope>
    <source>
        <strain evidence="1">RSA 2271</strain>
    </source>
</reference>
<accession>A0ACC1HYP9</accession>
<proteinExistence type="predicted"/>
<gene>
    <name evidence="1" type="primary">rhp26</name>
    <name evidence="1" type="ORF">EV182_000051</name>
</gene>